<comment type="caution">
    <text evidence="8">The sequence shown here is derived from an EMBL/GenBank/DDBJ whole genome shotgun (WGS) entry which is preliminary data.</text>
</comment>
<keyword evidence="9" id="KW-1185">Reference proteome</keyword>
<name>A0AAV8WLX2_9CUCU</name>
<proteinExistence type="inferred from homology"/>
<dbReference type="EMBL" id="JANEYF010005704">
    <property type="protein sequence ID" value="KAJ8927262.1"/>
    <property type="molecule type" value="Genomic_DNA"/>
</dbReference>
<keyword evidence="4" id="KW-0496">Mitochondrion</keyword>
<dbReference type="GO" id="GO:0005762">
    <property type="term" value="C:mitochondrial large ribosomal subunit"/>
    <property type="evidence" value="ECO:0007669"/>
    <property type="project" value="TreeGrafter"/>
</dbReference>
<gene>
    <name evidence="8" type="ORF">NQ314_020313</name>
</gene>
<evidence type="ECO:0000256" key="1">
    <source>
        <dbReference type="ARBA" id="ARBA00004173"/>
    </source>
</evidence>
<keyword evidence="5" id="KW-0687">Ribonucleoprotein</keyword>
<evidence type="ECO:0000256" key="2">
    <source>
        <dbReference type="ARBA" id="ARBA00008860"/>
    </source>
</evidence>
<dbReference type="Pfam" id="PF10501">
    <property type="entry name" value="Ribosomal_L50"/>
    <property type="match status" value="1"/>
</dbReference>
<keyword evidence="3" id="KW-0689">Ribosomal protein</keyword>
<dbReference type="PANTHER" id="PTHR31542">
    <property type="entry name" value="39A RIBOSOMAL PROTEIN L50, MITOCHONDRIAL"/>
    <property type="match status" value="1"/>
</dbReference>
<evidence type="ECO:0000256" key="5">
    <source>
        <dbReference type="ARBA" id="ARBA00023274"/>
    </source>
</evidence>
<comment type="similarity">
    <text evidence="2">Belongs to the mitochondrion-specific ribosomal protein mL50 family.</text>
</comment>
<evidence type="ECO:0000256" key="4">
    <source>
        <dbReference type="ARBA" id="ARBA00023128"/>
    </source>
</evidence>
<sequence length="202" mass="22685">MAAFIRHGVFKTGPLVSPKNVLARSYATKAEKKKGVDRKVGPKIDTTAQSLAAKGFVRAQKDYFPPADLDSKLENIFKSIVGSTTDETSLTDINQRFKVFTACSKEIGHTIPNSQLHDIETLGDVKFFYKTPVDTRTPLDKMRNMNLPENLHIQFEYHRFHPDTDTAFGGITAFNESSTIVTGLKYKGKYPGHVQKQKMPEF</sequence>
<dbReference type="AlphaFoldDB" id="A0AAV8WLX2"/>
<organism evidence="8 9">
    <name type="scientific">Rhamnusium bicolor</name>
    <dbReference type="NCBI Taxonomy" id="1586634"/>
    <lineage>
        <taxon>Eukaryota</taxon>
        <taxon>Metazoa</taxon>
        <taxon>Ecdysozoa</taxon>
        <taxon>Arthropoda</taxon>
        <taxon>Hexapoda</taxon>
        <taxon>Insecta</taxon>
        <taxon>Pterygota</taxon>
        <taxon>Neoptera</taxon>
        <taxon>Endopterygota</taxon>
        <taxon>Coleoptera</taxon>
        <taxon>Polyphaga</taxon>
        <taxon>Cucujiformia</taxon>
        <taxon>Chrysomeloidea</taxon>
        <taxon>Cerambycidae</taxon>
        <taxon>Lepturinae</taxon>
        <taxon>Rhagiini</taxon>
        <taxon>Rhamnusium</taxon>
    </lineage>
</organism>
<evidence type="ECO:0000313" key="9">
    <source>
        <dbReference type="Proteomes" id="UP001162156"/>
    </source>
</evidence>
<comment type="subcellular location">
    <subcellularLocation>
        <location evidence="1">Mitochondrion</location>
    </subcellularLocation>
</comment>
<dbReference type="PANTHER" id="PTHR31542:SF1">
    <property type="entry name" value="LARGE RIBOSOMAL SUBUNIT PROTEIN ML50"/>
    <property type="match status" value="1"/>
</dbReference>
<evidence type="ECO:0000313" key="8">
    <source>
        <dbReference type="EMBL" id="KAJ8927262.1"/>
    </source>
</evidence>
<dbReference type="Proteomes" id="UP001162156">
    <property type="component" value="Unassembled WGS sequence"/>
</dbReference>
<reference evidence="8" key="1">
    <citation type="journal article" date="2023" name="Insect Mol. Biol.">
        <title>Genome sequencing provides insights into the evolution of gene families encoding plant cell wall-degrading enzymes in longhorned beetles.</title>
        <authorList>
            <person name="Shin N.R."/>
            <person name="Okamura Y."/>
            <person name="Kirsch R."/>
            <person name="Pauchet Y."/>
        </authorList>
    </citation>
    <scope>NUCLEOTIDE SEQUENCE</scope>
    <source>
        <strain evidence="8">RBIC_L_NR</strain>
    </source>
</reference>
<evidence type="ECO:0000256" key="6">
    <source>
        <dbReference type="ARBA" id="ARBA00035183"/>
    </source>
</evidence>
<evidence type="ECO:0000256" key="7">
    <source>
        <dbReference type="ARBA" id="ARBA00035398"/>
    </source>
</evidence>
<accession>A0AAV8WLX2</accession>
<evidence type="ECO:0000256" key="3">
    <source>
        <dbReference type="ARBA" id="ARBA00022980"/>
    </source>
</evidence>
<protein>
    <recommendedName>
        <fullName evidence="6">Large ribosomal subunit protein mL50</fullName>
    </recommendedName>
    <alternativeName>
        <fullName evidence="7">39S ribosomal protein L50, mitochondrial</fullName>
    </alternativeName>
</protein>
<dbReference type="InterPro" id="IPR018305">
    <property type="entry name" value="Ribosomal_m50"/>
</dbReference>